<evidence type="ECO:0000313" key="4">
    <source>
        <dbReference type="EMBL" id="GAA4333744.1"/>
    </source>
</evidence>
<dbReference type="InterPro" id="IPR013783">
    <property type="entry name" value="Ig-like_fold"/>
</dbReference>
<evidence type="ECO:0000259" key="3">
    <source>
        <dbReference type="Pfam" id="PF10633"/>
    </source>
</evidence>
<dbReference type="RefSeq" id="WP_345249952.1">
    <property type="nucleotide sequence ID" value="NZ_BAABFO010000011.1"/>
</dbReference>
<keyword evidence="1" id="KW-1133">Transmembrane helix</keyword>
<keyword evidence="2" id="KW-0732">Signal</keyword>
<organism evidence="4 5">
    <name type="scientific">Pigmentiphaga soli</name>
    <dbReference type="NCBI Taxonomy" id="1007095"/>
    <lineage>
        <taxon>Bacteria</taxon>
        <taxon>Pseudomonadati</taxon>
        <taxon>Pseudomonadota</taxon>
        <taxon>Betaproteobacteria</taxon>
        <taxon>Burkholderiales</taxon>
        <taxon>Alcaligenaceae</taxon>
        <taxon>Pigmentiphaga</taxon>
    </lineage>
</organism>
<protein>
    <submittedName>
        <fullName evidence="4">NEW3 domain-containing protein</fullName>
    </submittedName>
</protein>
<dbReference type="Gene3D" id="2.60.40.10">
    <property type="entry name" value="Immunoglobulins"/>
    <property type="match status" value="1"/>
</dbReference>
<feature type="signal peptide" evidence="2">
    <location>
        <begin position="1"/>
        <end position="21"/>
    </location>
</feature>
<evidence type="ECO:0000256" key="1">
    <source>
        <dbReference type="SAM" id="Phobius"/>
    </source>
</evidence>
<proteinExistence type="predicted"/>
<evidence type="ECO:0000256" key="2">
    <source>
        <dbReference type="SAM" id="SignalP"/>
    </source>
</evidence>
<dbReference type="PANTHER" id="PTHR39198:SF1">
    <property type="entry name" value="ALPHA-GALACTOSIDASE NEW3 DOMAIN-CONTAINING PROTEIN"/>
    <property type="match status" value="1"/>
</dbReference>
<name>A0ABP8H3J9_9BURK</name>
<keyword evidence="5" id="KW-1185">Reference proteome</keyword>
<feature type="transmembrane region" description="Helical" evidence="1">
    <location>
        <begin position="360"/>
        <end position="381"/>
    </location>
</feature>
<feature type="chain" id="PRO_5046028234" evidence="2">
    <location>
        <begin position="22"/>
        <end position="386"/>
    </location>
</feature>
<dbReference type="Proteomes" id="UP001501671">
    <property type="component" value="Unassembled WGS sequence"/>
</dbReference>
<dbReference type="Pfam" id="PF10633">
    <property type="entry name" value="NPCBM_assoc"/>
    <property type="match status" value="1"/>
</dbReference>
<keyword evidence="1" id="KW-0472">Membrane</keyword>
<evidence type="ECO:0000313" key="5">
    <source>
        <dbReference type="Proteomes" id="UP001501671"/>
    </source>
</evidence>
<feature type="domain" description="Alpha-galactosidase NEW3" evidence="3">
    <location>
        <begin position="266"/>
        <end position="341"/>
    </location>
</feature>
<dbReference type="EMBL" id="BAABFO010000011">
    <property type="protein sequence ID" value="GAA4333744.1"/>
    <property type="molecule type" value="Genomic_DNA"/>
</dbReference>
<sequence>MRKILSFLILCFAMFSAQAYAQSGSRPTGVFLTTDYPSLTLQPGTTSNISLTLANRGVAPSRMALRVTDVPAGWKATLLGGGQPVSAAMPGTDNSVLLQLRVEVPADAPKAPHTLTVLAEGPAGTVRLPIDVALADQLPAKLVIDSKLPALRGGPSSSFDYQFSLRNDSGKDLLVTLGADAPQYFDTSFTEGYGTQQLTSVPVKAGESKDMKLSVRPPSNVKPGSFPIKISAQAQDASANADLSLEIIGQPSLRISGRDGLMSADATAGTASTVPVVIQNDGSAPAANVELSATAPNGWEIEFEPKTIDQIAAGGHAEAQAKLTPSKQSLAGDYMATVRASSGGQSASGDFRITVHTSTLWGIAGAVIIAIAVLVLVGAVARFGRR</sequence>
<dbReference type="PANTHER" id="PTHR39198">
    <property type="entry name" value="HYPOTHETICAL MEMBRANE PROTEIN, CONSERVED"/>
    <property type="match status" value="1"/>
</dbReference>
<dbReference type="InterPro" id="IPR018905">
    <property type="entry name" value="A-galactase_NEW3"/>
</dbReference>
<comment type="caution">
    <text evidence="4">The sequence shown here is derived from an EMBL/GenBank/DDBJ whole genome shotgun (WGS) entry which is preliminary data.</text>
</comment>
<keyword evidence="1" id="KW-0812">Transmembrane</keyword>
<gene>
    <name evidence="4" type="ORF">GCM10023144_25320</name>
</gene>
<reference evidence="5" key="1">
    <citation type="journal article" date="2019" name="Int. J. Syst. Evol. Microbiol.">
        <title>The Global Catalogue of Microorganisms (GCM) 10K type strain sequencing project: providing services to taxonomists for standard genome sequencing and annotation.</title>
        <authorList>
            <consortium name="The Broad Institute Genomics Platform"/>
            <consortium name="The Broad Institute Genome Sequencing Center for Infectious Disease"/>
            <person name="Wu L."/>
            <person name="Ma J."/>
        </authorList>
    </citation>
    <scope>NUCLEOTIDE SEQUENCE [LARGE SCALE GENOMIC DNA]</scope>
    <source>
        <strain evidence="5">JCM 17666</strain>
    </source>
</reference>
<accession>A0ABP8H3J9</accession>